<gene>
    <name evidence="3" type="primary">Dper\GL22016</name>
    <name evidence="3" type="ORF">Dper_GL22016</name>
</gene>
<dbReference type="Pfam" id="PF07707">
    <property type="entry name" value="BACK"/>
    <property type="match status" value="1"/>
</dbReference>
<dbReference type="Pfam" id="PF15881">
    <property type="entry name" value="DUF4734"/>
    <property type="match status" value="1"/>
</dbReference>
<dbReference type="Gene3D" id="1.25.40.420">
    <property type="match status" value="1"/>
</dbReference>
<evidence type="ECO:0000259" key="2">
    <source>
        <dbReference type="SMART" id="SM00875"/>
    </source>
</evidence>
<dbReference type="SUPFAM" id="SSF54695">
    <property type="entry name" value="POZ domain"/>
    <property type="match status" value="1"/>
</dbReference>
<reference evidence="3 4" key="1">
    <citation type="journal article" date="2007" name="Nature">
        <title>Evolution of genes and genomes on the Drosophila phylogeny.</title>
        <authorList>
            <consortium name="Drosophila 12 Genomes Consortium"/>
            <person name="Clark A.G."/>
            <person name="Eisen M.B."/>
            <person name="Smith D.R."/>
            <person name="Bergman C.M."/>
            <person name="Oliver B."/>
            <person name="Markow T.A."/>
            <person name="Kaufman T.C."/>
            <person name="Kellis M."/>
            <person name="Gelbart W."/>
            <person name="Iyer V.N."/>
            <person name="Pollard D.A."/>
            <person name="Sackton T.B."/>
            <person name="Larracuente A.M."/>
            <person name="Singh N.D."/>
            <person name="Abad J.P."/>
            <person name="Abt D.N."/>
            <person name="Adryan B."/>
            <person name="Aguade M."/>
            <person name="Akashi H."/>
            <person name="Anderson W.W."/>
            <person name="Aquadro C.F."/>
            <person name="Ardell D.H."/>
            <person name="Arguello R."/>
            <person name="Artieri C.G."/>
            <person name="Barbash D.A."/>
            <person name="Barker D."/>
            <person name="Barsanti P."/>
            <person name="Batterham P."/>
            <person name="Batzoglou S."/>
            <person name="Begun D."/>
            <person name="Bhutkar A."/>
            <person name="Blanco E."/>
            <person name="Bosak S.A."/>
            <person name="Bradley R.K."/>
            <person name="Brand A.D."/>
            <person name="Brent M.R."/>
            <person name="Brooks A.N."/>
            <person name="Brown R.H."/>
            <person name="Butlin R.K."/>
            <person name="Caggese C."/>
            <person name="Calvi B.R."/>
            <person name="Bernardo de Carvalho A."/>
            <person name="Caspi A."/>
            <person name="Castrezana S."/>
            <person name="Celniker S.E."/>
            <person name="Chang J.L."/>
            <person name="Chapple C."/>
            <person name="Chatterji S."/>
            <person name="Chinwalla A."/>
            <person name="Civetta A."/>
            <person name="Clifton S.W."/>
            <person name="Comeron J.M."/>
            <person name="Costello J.C."/>
            <person name="Coyne J.A."/>
            <person name="Daub J."/>
            <person name="David R.G."/>
            <person name="Delcher A.L."/>
            <person name="Delehaunty K."/>
            <person name="Do C.B."/>
            <person name="Ebling H."/>
            <person name="Edwards K."/>
            <person name="Eickbush T."/>
            <person name="Evans J.D."/>
            <person name="Filipski A."/>
            <person name="Findeiss S."/>
            <person name="Freyhult E."/>
            <person name="Fulton L."/>
            <person name="Fulton R."/>
            <person name="Garcia A.C."/>
            <person name="Gardiner A."/>
            <person name="Garfield D.A."/>
            <person name="Garvin B.E."/>
            <person name="Gibson G."/>
            <person name="Gilbert D."/>
            <person name="Gnerre S."/>
            <person name="Godfrey J."/>
            <person name="Good R."/>
            <person name="Gotea V."/>
            <person name="Gravely B."/>
            <person name="Greenberg A.J."/>
            <person name="Griffiths-Jones S."/>
            <person name="Gross S."/>
            <person name="Guigo R."/>
            <person name="Gustafson E.A."/>
            <person name="Haerty W."/>
            <person name="Hahn M.W."/>
            <person name="Halligan D.L."/>
            <person name="Halpern A.L."/>
            <person name="Halter G.M."/>
            <person name="Han M.V."/>
            <person name="Heger A."/>
            <person name="Hillier L."/>
            <person name="Hinrichs A.S."/>
            <person name="Holmes I."/>
            <person name="Hoskins R.A."/>
            <person name="Hubisz M.J."/>
            <person name="Hultmark D."/>
            <person name="Huntley M.A."/>
            <person name="Jaffe D.B."/>
            <person name="Jagadeeshan S."/>
            <person name="Jeck W.R."/>
            <person name="Johnson J."/>
            <person name="Jones C.D."/>
            <person name="Jordan W.C."/>
            <person name="Karpen G.H."/>
            <person name="Kataoka E."/>
            <person name="Keightley P.D."/>
            <person name="Kheradpour P."/>
            <person name="Kirkness E.F."/>
            <person name="Koerich L.B."/>
            <person name="Kristiansen K."/>
            <person name="Kudrna D."/>
            <person name="Kulathinal R.J."/>
            <person name="Kumar S."/>
            <person name="Kwok R."/>
            <person name="Lander E."/>
            <person name="Langley C.H."/>
            <person name="Lapoint R."/>
            <person name="Lazzaro B.P."/>
            <person name="Lee S.J."/>
            <person name="Levesque L."/>
            <person name="Li R."/>
            <person name="Lin C.F."/>
            <person name="Lin M.F."/>
            <person name="Lindblad-Toh K."/>
            <person name="Llopart A."/>
            <person name="Long M."/>
            <person name="Low L."/>
            <person name="Lozovsky E."/>
            <person name="Lu J."/>
            <person name="Luo M."/>
            <person name="Machado C.A."/>
            <person name="Makalowski W."/>
            <person name="Marzo M."/>
            <person name="Matsuda M."/>
            <person name="Matzkin L."/>
            <person name="McAllister B."/>
            <person name="McBride C.S."/>
            <person name="McKernan B."/>
            <person name="McKernan K."/>
            <person name="Mendez-Lago M."/>
            <person name="Minx P."/>
            <person name="Mollenhauer M.U."/>
            <person name="Montooth K."/>
            <person name="Mount S.M."/>
            <person name="Mu X."/>
            <person name="Myers E."/>
            <person name="Negre B."/>
            <person name="Newfeld S."/>
            <person name="Nielsen R."/>
            <person name="Noor M.A."/>
            <person name="O'Grady P."/>
            <person name="Pachter L."/>
            <person name="Papaceit M."/>
            <person name="Parisi M.J."/>
            <person name="Parisi M."/>
            <person name="Parts L."/>
            <person name="Pedersen J.S."/>
            <person name="Pesole G."/>
            <person name="Phillippy A.M."/>
            <person name="Ponting C.P."/>
            <person name="Pop M."/>
            <person name="Porcelli D."/>
            <person name="Powell J.R."/>
            <person name="Prohaska S."/>
            <person name="Pruitt K."/>
            <person name="Puig M."/>
            <person name="Quesneville H."/>
            <person name="Ram K.R."/>
            <person name="Rand D."/>
            <person name="Rasmussen M.D."/>
            <person name="Reed L.K."/>
            <person name="Reenan R."/>
            <person name="Reily A."/>
            <person name="Remington K.A."/>
            <person name="Rieger T.T."/>
            <person name="Ritchie M.G."/>
            <person name="Robin C."/>
            <person name="Rogers Y.H."/>
            <person name="Rohde C."/>
            <person name="Rozas J."/>
            <person name="Rubenfield M.J."/>
            <person name="Ruiz A."/>
            <person name="Russo S."/>
            <person name="Salzberg S.L."/>
            <person name="Sanchez-Gracia A."/>
            <person name="Saranga D.J."/>
            <person name="Sato H."/>
            <person name="Schaeffer S.W."/>
            <person name="Schatz M.C."/>
            <person name="Schlenke T."/>
            <person name="Schwartz R."/>
            <person name="Segarra C."/>
            <person name="Singh R.S."/>
            <person name="Sirot L."/>
            <person name="Sirota M."/>
            <person name="Sisneros N.B."/>
            <person name="Smith C.D."/>
            <person name="Smith T.F."/>
            <person name="Spieth J."/>
            <person name="Stage D.E."/>
            <person name="Stark A."/>
            <person name="Stephan W."/>
            <person name="Strausberg R.L."/>
            <person name="Strempel S."/>
            <person name="Sturgill D."/>
            <person name="Sutton G."/>
            <person name="Sutton G.G."/>
            <person name="Tao W."/>
            <person name="Teichmann S."/>
            <person name="Tobari Y.N."/>
            <person name="Tomimura Y."/>
            <person name="Tsolas J.M."/>
            <person name="Valente V.L."/>
            <person name="Venter E."/>
            <person name="Venter J.C."/>
            <person name="Vicario S."/>
            <person name="Vieira F.G."/>
            <person name="Vilella A.J."/>
            <person name="Villasante A."/>
            <person name="Walenz B."/>
            <person name="Wang J."/>
            <person name="Wasserman M."/>
            <person name="Watts T."/>
            <person name="Wilson D."/>
            <person name="Wilson R.K."/>
            <person name="Wing R.A."/>
            <person name="Wolfner M.F."/>
            <person name="Wong A."/>
            <person name="Wong G.K."/>
            <person name="Wu C.I."/>
            <person name="Wu G."/>
            <person name="Yamamoto D."/>
            <person name="Yang H.P."/>
            <person name="Yang S.P."/>
            <person name="Yorke J.A."/>
            <person name="Yoshida K."/>
            <person name="Zdobnov E."/>
            <person name="Zhang P."/>
            <person name="Zhang Y."/>
            <person name="Zimin A.V."/>
            <person name="Baldwin J."/>
            <person name="Abdouelleil A."/>
            <person name="Abdulkadir J."/>
            <person name="Abebe A."/>
            <person name="Abera B."/>
            <person name="Abreu J."/>
            <person name="Acer S.C."/>
            <person name="Aftuck L."/>
            <person name="Alexander A."/>
            <person name="An P."/>
            <person name="Anderson E."/>
            <person name="Anderson S."/>
            <person name="Arachi H."/>
            <person name="Azer M."/>
            <person name="Bachantsang P."/>
            <person name="Barry A."/>
            <person name="Bayul T."/>
            <person name="Berlin A."/>
            <person name="Bessette D."/>
            <person name="Bloom T."/>
            <person name="Blye J."/>
            <person name="Boguslavskiy L."/>
            <person name="Bonnet C."/>
            <person name="Boukhgalter B."/>
            <person name="Bourzgui I."/>
            <person name="Brown A."/>
            <person name="Cahill P."/>
            <person name="Channer S."/>
            <person name="Cheshatsang Y."/>
            <person name="Chuda L."/>
            <person name="Citroen M."/>
            <person name="Collymore A."/>
            <person name="Cooke P."/>
            <person name="Costello M."/>
            <person name="D'Aco K."/>
            <person name="Daza R."/>
            <person name="De Haan G."/>
            <person name="DeGray S."/>
            <person name="DeMaso C."/>
            <person name="Dhargay N."/>
            <person name="Dooley K."/>
            <person name="Dooley E."/>
            <person name="Doricent M."/>
            <person name="Dorje P."/>
            <person name="Dorjee K."/>
            <person name="Dupes A."/>
            <person name="Elong R."/>
            <person name="Falk J."/>
            <person name="Farina A."/>
            <person name="Faro S."/>
            <person name="Ferguson D."/>
            <person name="Fisher S."/>
            <person name="Foley C.D."/>
            <person name="Franke A."/>
            <person name="Friedrich D."/>
            <person name="Gadbois L."/>
            <person name="Gearin G."/>
            <person name="Gearin C.R."/>
            <person name="Giannoukos G."/>
            <person name="Goode T."/>
            <person name="Graham J."/>
            <person name="Grandbois E."/>
            <person name="Grewal S."/>
            <person name="Gyaltsen K."/>
            <person name="Hafez N."/>
            <person name="Hagos B."/>
            <person name="Hall J."/>
            <person name="Henson C."/>
            <person name="Hollinger A."/>
            <person name="Honan T."/>
            <person name="Huard M.D."/>
            <person name="Hughes L."/>
            <person name="Hurhula B."/>
            <person name="Husby M.E."/>
            <person name="Kamat A."/>
            <person name="Kanga B."/>
            <person name="Kashin S."/>
            <person name="Khazanovich D."/>
            <person name="Kisner P."/>
            <person name="Lance K."/>
            <person name="Lara M."/>
            <person name="Lee W."/>
            <person name="Lennon N."/>
            <person name="Letendre F."/>
            <person name="LeVine R."/>
            <person name="Lipovsky A."/>
            <person name="Liu X."/>
            <person name="Liu J."/>
            <person name="Liu S."/>
            <person name="Lokyitsang T."/>
            <person name="Lokyitsang Y."/>
            <person name="Lubonja R."/>
            <person name="Lui A."/>
            <person name="MacDonald P."/>
            <person name="Magnisalis V."/>
            <person name="Maru K."/>
            <person name="Matthews C."/>
            <person name="McCusker W."/>
            <person name="McDonough S."/>
            <person name="Mehta T."/>
            <person name="Meldrim J."/>
            <person name="Meneus L."/>
            <person name="Mihai O."/>
            <person name="Mihalev A."/>
            <person name="Mihova T."/>
            <person name="Mittelman R."/>
            <person name="Mlenga V."/>
            <person name="Montmayeur A."/>
            <person name="Mulrain L."/>
            <person name="Navidi A."/>
            <person name="Naylor J."/>
            <person name="Negash T."/>
            <person name="Nguyen T."/>
            <person name="Nguyen N."/>
            <person name="Nicol R."/>
            <person name="Norbu C."/>
            <person name="Norbu N."/>
            <person name="Novod N."/>
            <person name="O'Neill B."/>
            <person name="Osman S."/>
            <person name="Markiewicz E."/>
            <person name="Oyono O.L."/>
            <person name="Patti C."/>
            <person name="Phunkhang P."/>
            <person name="Pierre F."/>
            <person name="Priest M."/>
            <person name="Raghuraman S."/>
            <person name="Rege F."/>
            <person name="Reyes R."/>
            <person name="Rise C."/>
            <person name="Rogov P."/>
            <person name="Ross K."/>
            <person name="Ryan E."/>
            <person name="Settipalli S."/>
            <person name="Shea T."/>
            <person name="Sherpa N."/>
            <person name="Shi L."/>
            <person name="Shih D."/>
            <person name="Sparrow T."/>
            <person name="Spaulding J."/>
            <person name="Stalker J."/>
            <person name="Stange-Thomann N."/>
            <person name="Stavropoulos S."/>
            <person name="Stone C."/>
            <person name="Strader C."/>
            <person name="Tesfaye S."/>
            <person name="Thomson T."/>
            <person name="Thoulutsang Y."/>
            <person name="Thoulutsang D."/>
            <person name="Topham K."/>
            <person name="Topping I."/>
            <person name="Tsamla T."/>
            <person name="Vassiliev H."/>
            <person name="Vo A."/>
            <person name="Wangchuk T."/>
            <person name="Wangdi T."/>
            <person name="Weiand M."/>
            <person name="Wilkinson J."/>
            <person name="Wilson A."/>
            <person name="Yadav S."/>
            <person name="Young G."/>
            <person name="Yu Q."/>
            <person name="Zembek L."/>
            <person name="Zhong D."/>
            <person name="Zimmer A."/>
            <person name="Zwirko Z."/>
            <person name="Jaffe D.B."/>
            <person name="Alvarez P."/>
            <person name="Brockman W."/>
            <person name="Butler J."/>
            <person name="Chin C."/>
            <person name="Gnerre S."/>
            <person name="Grabherr M."/>
            <person name="Kleber M."/>
            <person name="Mauceli E."/>
            <person name="MacCallum I."/>
        </authorList>
    </citation>
    <scope>NUCLEOTIDE SEQUENCE [LARGE SCALE GENOMIC DNA]</scope>
    <source>
        <strain evidence="4">MSH-3 / Tucson 14011-0111.49</strain>
    </source>
</reference>
<dbReference type="InterPro" id="IPR011333">
    <property type="entry name" value="SKP1/BTB/POZ_sf"/>
</dbReference>
<dbReference type="InterPro" id="IPR031750">
    <property type="entry name" value="DUF4734"/>
</dbReference>
<dbReference type="AlphaFoldDB" id="B4GEG1"/>
<organism evidence="4">
    <name type="scientific">Drosophila persimilis</name>
    <name type="common">Fruit fly</name>
    <dbReference type="NCBI Taxonomy" id="7234"/>
    <lineage>
        <taxon>Eukaryota</taxon>
        <taxon>Metazoa</taxon>
        <taxon>Ecdysozoa</taxon>
        <taxon>Arthropoda</taxon>
        <taxon>Hexapoda</taxon>
        <taxon>Insecta</taxon>
        <taxon>Pterygota</taxon>
        <taxon>Neoptera</taxon>
        <taxon>Endopterygota</taxon>
        <taxon>Diptera</taxon>
        <taxon>Brachycera</taxon>
        <taxon>Muscomorpha</taxon>
        <taxon>Ephydroidea</taxon>
        <taxon>Drosophilidae</taxon>
        <taxon>Drosophila</taxon>
        <taxon>Sophophora</taxon>
    </lineage>
</organism>
<evidence type="ECO:0000256" key="1">
    <source>
        <dbReference type="SAM" id="MobiDB-lite"/>
    </source>
</evidence>
<dbReference type="PANTHER" id="PTHR22667:SF0">
    <property type="entry name" value="AT01380P-RELATED"/>
    <property type="match status" value="1"/>
</dbReference>
<protein>
    <submittedName>
        <fullName evidence="3">GL22016</fullName>
    </submittedName>
</protein>
<dbReference type="HOGENOM" id="CLU_042340_0_0_1"/>
<dbReference type="PhylomeDB" id="B4GEG1"/>
<evidence type="ECO:0000313" key="4">
    <source>
        <dbReference type="Proteomes" id="UP000008744"/>
    </source>
</evidence>
<dbReference type="KEGG" id="dpe:6591681"/>
<sequence>MDSKSKVTNDGPEGSDVPCSQKSKSLLVEKLGKNLLGDNVQIIIGETILRCNQTVLVAYCEFFAKTLMIGDSVRLSMSMAPSTFELAYTWMINKNPLCPSDEIVPLLVAGLILGCSRLSKGILEAFNDLHSFSAKEAYWCYREAMEINVAGVAQLLLPRVSQSFLILVASSVFRKLDAKHVYELLSSNHLAVQSEIEVFYAAIIWLYDDYPNRKKHIKYLLRAIRFNLLPCYLVLHWGENLEELNYELAQEVRVCLTKTMLFQIEVYAGADRDLPLPRIWITDPICPYHKDMELDEYIRISLKDFLCYLKLLQTSESTFLSRIQILPPKKSPVKKILFKKPSK</sequence>
<dbReference type="OMA" id="FECHSCV"/>
<dbReference type="EMBL" id="CH479182">
    <property type="protein sequence ID" value="EDW33996.1"/>
    <property type="molecule type" value="Genomic_DNA"/>
</dbReference>
<dbReference type="OrthoDB" id="6350321at2759"/>
<dbReference type="Proteomes" id="UP000008744">
    <property type="component" value="Unassembled WGS sequence"/>
</dbReference>
<keyword evidence="4" id="KW-1185">Reference proteome</keyword>
<name>B4GEG1_DROPE</name>
<dbReference type="eggNOG" id="ENOG502TB5D">
    <property type="taxonomic scope" value="Eukaryota"/>
</dbReference>
<evidence type="ECO:0000313" key="3">
    <source>
        <dbReference type="EMBL" id="EDW33996.1"/>
    </source>
</evidence>
<dbReference type="InterPro" id="IPR011705">
    <property type="entry name" value="BACK"/>
</dbReference>
<dbReference type="SMART" id="SM00875">
    <property type="entry name" value="BACK"/>
    <property type="match status" value="1"/>
</dbReference>
<dbReference type="PANTHER" id="PTHR22667">
    <property type="entry name" value="AT01380P-RELATED"/>
    <property type="match status" value="1"/>
</dbReference>
<feature type="domain" description="BACK" evidence="2">
    <location>
        <begin position="140"/>
        <end position="235"/>
    </location>
</feature>
<feature type="region of interest" description="Disordered" evidence="1">
    <location>
        <begin position="1"/>
        <end position="20"/>
    </location>
</feature>
<proteinExistence type="predicted"/>
<dbReference type="STRING" id="7234.B4GEG1"/>
<accession>B4GEG1</accession>